<evidence type="ECO:0000313" key="3">
    <source>
        <dbReference type="Proteomes" id="UP000535491"/>
    </source>
</evidence>
<sequence length="301" mass="34496">MERSTISRKIARIGFWGLIIYTALSTTVVWAIQLGFIPVPPRSVVVAGQSEKQAAAPALSETAFAEQFVREYLFWTQGKEESRAERLKPFWKPRMDVQGGIDFEKSKWNSYTRNVNVWEVKGRKDQSGIKDVTVFAETILTKADDPKEQKRVDRYLVVPIKKAGATYVVVDFPYFVAPPVATLPKEPEDQKEEKGTNVDEQVHGQVEQFMKSFWKVYTTGTPQEIAYFQKDNQPTPGLTGIMSFQEMKNLSVYQEGKEVRAECDVLLEDLASGAQVINHYRFYLVQDGERWYVVRMEQGEE</sequence>
<dbReference type="Proteomes" id="UP000535491">
    <property type="component" value="Unassembled WGS sequence"/>
</dbReference>
<proteinExistence type="predicted"/>
<feature type="transmembrane region" description="Helical" evidence="1">
    <location>
        <begin position="12"/>
        <end position="32"/>
    </location>
</feature>
<keyword evidence="1" id="KW-1133">Transmembrane helix</keyword>
<organism evidence="2 3">
    <name type="scientific">Paenactinomyces guangxiensis</name>
    <dbReference type="NCBI Taxonomy" id="1490290"/>
    <lineage>
        <taxon>Bacteria</taxon>
        <taxon>Bacillati</taxon>
        <taxon>Bacillota</taxon>
        <taxon>Bacilli</taxon>
        <taxon>Bacillales</taxon>
        <taxon>Thermoactinomycetaceae</taxon>
        <taxon>Paenactinomyces</taxon>
    </lineage>
</organism>
<dbReference type="InterPro" id="IPR035628">
    <property type="entry name" value="TcpC_C"/>
</dbReference>
<gene>
    <name evidence="2" type="ORF">H1191_04955</name>
</gene>
<dbReference type="CDD" id="cd16386">
    <property type="entry name" value="TcpC_N"/>
    <property type="match status" value="1"/>
</dbReference>
<dbReference type="InterPro" id="IPR024735">
    <property type="entry name" value="TcpC"/>
</dbReference>
<dbReference type="RefSeq" id="WP_181750888.1">
    <property type="nucleotide sequence ID" value="NZ_JACEIQ010000003.1"/>
</dbReference>
<keyword evidence="1" id="KW-0812">Transmembrane</keyword>
<keyword evidence="3" id="KW-1185">Reference proteome</keyword>
<protein>
    <submittedName>
        <fullName evidence="2">Conjugal transfer protein</fullName>
    </submittedName>
</protein>
<keyword evidence="1" id="KW-0472">Membrane</keyword>
<dbReference type="CDD" id="cd16428">
    <property type="entry name" value="TcpC_C"/>
    <property type="match status" value="1"/>
</dbReference>
<reference evidence="2 3" key="1">
    <citation type="submission" date="2020-07" db="EMBL/GenBank/DDBJ databases">
        <authorList>
            <person name="Feng H."/>
        </authorList>
    </citation>
    <scope>NUCLEOTIDE SEQUENCE [LARGE SCALE GENOMIC DNA]</scope>
    <source>
        <strain evidence="3">s-10</strain>
    </source>
</reference>
<comment type="caution">
    <text evidence="2">The sequence shown here is derived from an EMBL/GenBank/DDBJ whole genome shotgun (WGS) entry which is preliminary data.</text>
</comment>
<name>A0A7W1WPJ9_9BACL</name>
<dbReference type="Gene3D" id="3.10.450.540">
    <property type="match status" value="2"/>
</dbReference>
<dbReference type="AlphaFoldDB" id="A0A7W1WPJ9"/>
<evidence type="ECO:0000256" key="1">
    <source>
        <dbReference type="SAM" id="Phobius"/>
    </source>
</evidence>
<dbReference type="Pfam" id="PF12642">
    <property type="entry name" value="TpcC"/>
    <property type="match status" value="1"/>
</dbReference>
<dbReference type="EMBL" id="JACEIQ010000003">
    <property type="protein sequence ID" value="MBA4493650.1"/>
    <property type="molecule type" value="Genomic_DNA"/>
</dbReference>
<evidence type="ECO:0000313" key="2">
    <source>
        <dbReference type="EMBL" id="MBA4493650.1"/>
    </source>
</evidence>
<accession>A0A7W1WPJ9</accession>